<comment type="subcellular location">
    <subcellularLocation>
        <location evidence="1">Secreted</location>
    </subcellularLocation>
</comment>
<feature type="compositionally biased region" description="Pro residues" evidence="3">
    <location>
        <begin position="1"/>
        <end position="10"/>
    </location>
</feature>
<evidence type="ECO:0000256" key="3">
    <source>
        <dbReference type="SAM" id="MobiDB-lite"/>
    </source>
</evidence>
<protein>
    <submittedName>
        <fullName evidence="5">Blast:Golgi-associated plant pathogenesis-related protein 1</fullName>
    </submittedName>
</protein>
<dbReference type="PRINTS" id="PR00837">
    <property type="entry name" value="V5TPXLIKE"/>
</dbReference>
<dbReference type="AlphaFoldDB" id="A0A3B0K2C4"/>
<evidence type="ECO:0000256" key="2">
    <source>
        <dbReference type="ARBA" id="ARBA00022525"/>
    </source>
</evidence>
<dbReference type="InterPro" id="IPR034113">
    <property type="entry name" value="SCP_GAPR1-like"/>
</dbReference>
<keyword evidence="2" id="KW-0964">Secreted</keyword>
<evidence type="ECO:0000256" key="1">
    <source>
        <dbReference type="ARBA" id="ARBA00004613"/>
    </source>
</evidence>
<dbReference type="InterPro" id="IPR035940">
    <property type="entry name" value="CAP_sf"/>
</dbReference>
<dbReference type="SMART" id="SM00198">
    <property type="entry name" value="SCP"/>
    <property type="match status" value="1"/>
</dbReference>
<dbReference type="InterPro" id="IPR002413">
    <property type="entry name" value="V5_allergen-like"/>
</dbReference>
<dbReference type="Proteomes" id="UP000268350">
    <property type="component" value="Unassembled WGS sequence"/>
</dbReference>
<dbReference type="OMA" id="RRADRTW"/>
<evidence type="ECO:0000313" key="6">
    <source>
        <dbReference type="Proteomes" id="UP000268350"/>
    </source>
</evidence>
<dbReference type="PANTHER" id="PTHR10334">
    <property type="entry name" value="CYSTEINE-RICH SECRETORY PROTEIN-RELATED"/>
    <property type="match status" value="1"/>
</dbReference>
<dbReference type="PRINTS" id="PR00838">
    <property type="entry name" value="V5ALLERGEN"/>
</dbReference>
<dbReference type="OrthoDB" id="337038at2759"/>
<accession>A0A3B0K2C4</accession>
<evidence type="ECO:0000313" key="5">
    <source>
        <dbReference type="EMBL" id="SPP79756.1"/>
    </source>
</evidence>
<organism evidence="5 6">
    <name type="scientific">Drosophila guanche</name>
    <name type="common">Fruit fly</name>
    <dbReference type="NCBI Taxonomy" id="7266"/>
    <lineage>
        <taxon>Eukaryota</taxon>
        <taxon>Metazoa</taxon>
        <taxon>Ecdysozoa</taxon>
        <taxon>Arthropoda</taxon>
        <taxon>Hexapoda</taxon>
        <taxon>Insecta</taxon>
        <taxon>Pterygota</taxon>
        <taxon>Neoptera</taxon>
        <taxon>Endopterygota</taxon>
        <taxon>Diptera</taxon>
        <taxon>Brachycera</taxon>
        <taxon>Muscomorpha</taxon>
        <taxon>Ephydroidea</taxon>
        <taxon>Drosophilidae</taxon>
        <taxon>Drosophila</taxon>
        <taxon>Sophophora</taxon>
    </lineage>
</organism>
<dbReference type="Pfam" id="PF00188">
    <property type="entry name" value="CAP"/>
    <property type="match status" value="1"/>
</dbReference>
<sequence length="171" mass="19275">MSKKPAPIPKTQPRAPGPRGQDTKANNDLFLKEVFTATNKCRGLHGCPALTINNDLNKVAQEWANHLRDKNVMEHRPNPKYGENIFLSGGMDVTGDLPVDMWYREINAYNFDKAEFTPTSGHFTQLIWKGCKEMGSGVARKADRTWVVCNYNPPGNVVGQFKDNVPRKMKE</sequence>
<dbReference type="SUPFAM" id="SSF55797">
    <property type="entry name" value="PR-1-like"/>
    <property type="match status" value="1"/>
</dbReference>
<keyword evidence="6" id="KW-1185">Reference proteome</keyword>
<feature type="region of interest" description="Disordered" evidence="3">
    <location>
        <begin position="1"/>
        <end position="25"/>
    </location>
</feature>
<proteinExistence type="predicted"/>
<dbReference type="CDD" id="cd05382">
    <property type="entry name" value="CAP_GAPR1-like"/>
    <property type="match status" value="1"/>
</dbReference>
<name>A0A3B0K2C4_DROGU</name>
<dbReference type="EMBL" id="OUUW01000004">
    <property type="protein sequence ID" value="SPP79756.1"/>
    <property type="molecule type" value="Genomic_DNA"/>
</dbReference>
<gene>
    <name evidence="5" type="ORF">DGUA_6G012653</name>
</gene>
<feature type="domain" description="SCP" evidence="4">
    <location>
        <begin position="29"/>
        <end position="159"/>
    </location>
</feature>
<dbReference type="STRING" id="7266.A0A3B0K2C4"/>
<dbReference type="Gene3D" id="3.40.33.10">
    <property type="entry name" value="CAP"/>
    <property type="match status" value="1"/>
</dbReference>
<dbReference type="InterPro" id="IPR014044">
    <property type="entry name" value="CAP_dom"/>
</dbReference>
<evidence type="ECO:0000259" key="4">
    <source>
        <dbReference type="SMART" id="SM00198"/>
    </source>
</evidence>
<dbReference type="GO" id="GO:0005576">
    <property type="term" value="C:extracellular region"/>
    <property type="evidence" value="ECO:0007669"/>
    <property type="project" value="UniProtKB-SubCell"/>
</dbReference>
<dbReference type="FunFam" id="3.40.33.10:FF:000010">
    <property type="entry name" value="Predicted protein"/>
    <property type="match status" value="1"/>
</dbReference>
<dbReference type="InterPro" id="IPR001283">
    <property type="entry name" value="CRISP-related"/>
</dbReference>
<reference evidence="6" key="1">
    <citation type="submission" date="2018-01" db="EMBL/GenBank/DDBJ databases">
        <authorList>
            <person name="Alioto T."/>
            <person name="Alioto T."/>
        </authorList>
    </citation>
    <scope>NUCLEOTIDE SEQUENCE [LARGE SCALE GENOMIC DNA]</scope>
</reference>